<dbReference type="InterPro" id="IPR018394">
    <property type="entry name" value="DNA_photolyase_1_CS_C"/>
</dbReference>
<evidence type="ECO:0000313" key="12">
    <source>
        <dbReference type="EMBL" id="QFG00665.1"/>
    </source>
</evidence>
<evidence type="ECO:0000256" key="10">
    <source>
        <dbReference type="RuleBase" id="RU004182"/>
    </source>
</evidence>
<dbReference type="PRINTS" id="PR00147">
    <property type="entry name" value="DNAPHOTLYASE"/>
</dbReference>
<comment type="cofactor">
    <cofactor evidence="8">
        <name>FAD</name>
        <dbReference type="ChEBI" id="CHEBI:57692"/>
    </cofactor>
    <text evidence="8">Binds 1 FAD per subunit.</text>
</comment>
<dbReference type="Proteomes" id="UP000325517">
    <property type="component" value="Chromosome"/>
</dbReference>
<feature type="site" description="Electron transfer via tryptophanyl radical" evidence="9">
    <location>
        <position position="158"/>
    </location>
</feature>
<evidence type="ECO:0000256" key="1">
    <source>
        <dbReference type="ARBA" id="ARBA00001932"/>
    </source>
</evidence>
<dbReference type="RefSeq" id="WP_225986103.1">
    <property type="nucleotide sequence ID" value="NZ_CP031223.1"/>
</dbReference>
<dbReference type="GO" id="GO:0009416">
    <property type="term" value="P:response to light stimulus"/>
    <property type="evidence" value="ECO:0007669"/>
    <property type="project" value="TreeGrafter"/>
</dbReference>
<dbReference type="GO" id="GO:0000719">
    <property type="term" value="P:photoreactive repair"/>
    <property type="evidence" value="ECO:0007669"/>
    <property type="project" value="UniProtKB-ARBA"/>
</dbReference>
<evidence type="ECO:0000256" key="6">
    <source>
        <dbReference type="ARBA" id="ARBA00022991"/>
    </source>
</evidence>
<evidence type="ECO:0000256" key="4">
    <source>
        <dbReference type="ARBA" id="ARBA00022630"/>
    </source>
</evidence>
<proteinExistence type="inferred from homology"/>
<dbReference type="PROSITE" id="PS00394">
    <property type="entry name" value="DNA_PHOTOLYASES_1_1"/>
    <property type="match status" value="1"/>
</dbReference>
<keyword evidence="4 8" id="KW-0285">Flavoprotein</keyword>
<evidence type="ECO:0000256" key="5">
    <source>
        <dbReference type="ARBA" id="ARBA00022827"/>
    </source>
</evidence>
<dbReference type="KEGG" id="psyo:PB01_18735"/>
<dbReference type="EMBL" id="CP031223">
    <property type="protein sequence ID" value="QFG00665.1"/>
    <property type="molecule type" value="Genomic_DNA"/>
</dbReference>
<dbReference type="GO" id="GO:0003677">
    <property type="term" value="F:DNA binding"/>
    <property type="evidence" value="ECO:0007669"/>
    <property type="project" value="TreeGrafter"/>
</dbReference>
<dbReference type="GO" id="GO:0071949">
    <property type="term" value="F:FAD binding"/>
    <property type="evidence" value="ECO:0007669"/>
    <property type="project" value="TreeGrafter"/>
</dbReference>
<dbReference type="PANTHER" id="PTHR11455">
    <property type="entry name" value="CRYPTOCHROME"/>
    <property type="match status" value="1"/>
</dbReference>
<keyword evidence="6 10" id="KW-0157">Chromophore</keyword>
<feature type="binding site" evidence="8">
    <location>
        <position position="27"/>
    </location>
    <ligand>
        <name>FAD</name>
        <dbReference type="ChEBI" id="CHEBI:57692"/>
    </ligand>
</feature>
<dbReference type="GO" id="GO:0003904">
    <property type="term" value="F:deoxyribodipyrimidine photo-lyase activity"/>
    <property type="evidence" value="ECO:0007669"/>
    <property type="project" value="UniProtKB-EC"/>
</dbReference>
<dbReference type="Pfam" id="PF03441">
    <property type="entry name" value="FAD_binding_7"/>
    <property type="match status" value="1"/>
</dbReference>
<keyword evidence="5 8" id="KW-0274">FAD</keyword>
<dbReference type="PROSITE" id="PS00691">
    <property type="entry name" value="DNA_PHOTOLYASES_1_2"/>
    <property type="match status" value="1"/>
</dbReference>
<evidence type="ECO:0000313" key="13">
    <source>
        <dbReference type="Proteomes" id="UP000325517"/>
    </source>
</evidence>
<dbReference type="PANTHER" id="PTHR11455:SF9">
    <property type="entry name" value="CRYPTOCHROME CIRCADIAN CLOCK 5 ISOFORM X1"/>
    <property type="match status" value="1"/>
</dbReference>
<dbReference type="EC" id="4.1.99.3" evidence="2"/>
<evidence type="ECO:0000256" key="3">
    <source>
        <dbReference type="ARBA" id="ARBA00014046"/>
    </source>
</evidence>
<evidence type="ECO:0000256" key="7">
    <source>
        <dbReference type="ARBA" id="ARBA00033999"/>
    </source>
</evidence>
<evidence type="ECO:0000256" key="8">
    <source>
        <dbReference type="PIRSR" id="PIRSR602081-1"/>
    </source>
</evidence>
<feature type="binding site" evidence="8">
    <location>
        <position position="71"/>
    </location>
    <ligand>
        <name>FAD</name>
        <dbReference type="ChEBI" id="CHEBI:57692"/>
    </ligand>
</feature>
<feature type="domain" description="Cryptochrome/DNA photolyase FAD-binding" evidence="11">
    <location>
        <begin position="71"/>
        <end position="270"/>
    </location>
</feature>
<gene>
    <name evidence="12" type="ORF">PB01_18735</name>
</gene>
<feature type="binding site" evidence="8">
    <location>
        <begin position="171"/>
        <end position="173"/>
    </location>
    <ligand>
        <name>FAD</name>
        <dbReference type="ChEBI" id="CHEBI:57692"/>
    </ligand>
</feature>
<dbReference type="InterPro" id="IPR002081">
    <property type="entry name" value="Cryptochrome/DNA_photolyase_1"/>
</dbReference>
<sequence>MNSYWEPGELSAIKTWEQFQSGDISIYDQMRDFPFKIATSTLSPYLAWGDISVRSIFYSVMKNDSPATHTFTKQLIWREFAYHQLIHFPSFPTRPLRFNFERFPWQNDAESFERWTKGLTGYPLVDAGMRELWETGYMHNRVRMVTASFLVKHLLVDWRKGYEWFQHTLLDFDVANNAMGWQWIAGTGIDSSPYFRIFNPITQSEKFDSSGAYIREWVPELSNLPAPYIHRPWEAPDFMLEELDIRMGIKYPLPIVEHSRARLRALDAYNTIKGTK</sequence>
<dbReference type="AlphaFoldDB" id="A0A5J6SUG5"/>
<dbReference type="Gene3D" id="1.25.40.80">
    <property type="match status" value="1"/>
</dbReference>
<reference evidence="12 13" key="1">
    <citation type="submission" date="2018-07" db="EMBL/GenBank/DDBJ databases">
        <title>Complete genome sequence of Psychrobacillus sp. PB01, isolated from iceberg, and comparative genome analysis of Psychrobacillus strains.</title>
        <authorList>
            <person name="Lee P.C."/>
        </authorList>
    </citation>
    <scope>NUCLEOTIDE SEQUENCE [LARGE SCALE GENOMIC DNA]</scope>
    <source>
        <strain evidence="12 13">PB01</strain>
    </source>
</reference>
<organism evidence="12 13">
    <name type="scientific">Psychrobacillus glaciei</name>
    <dbReference type="NCBI Taxonomy" id="2283160"/>
    <lineage>
        <taxon>Bacteria</taxon>
        <taxon>Bacillati</taxon>
        <taxon>Bacillota</taxon>
        <taxon>Bacilli</taxon>
        <taxon>Bacillales</taxon>
        <taxon>Bacillaceae</taxon>
        <taxon>Psychrobacillus</taxon>
    </lineage>
</organism>
<comment type="catalytic activity">
    <reaction evidence="7">
        <text>cyclobutadipyrimidine (in DNA) = 2 pyrimidine residues (in DNA).</text>
        <dbReference type="EC" id="4.1.99.3"/>
    </reaction>
</comment>
<feature type="site" description="Electron transfer via tryptophanyl radical" evidence="9">
    <location>
        <position position="181"/>
    </location>
</feature>
<protein>
    <recommendedName>
        <fullName evidence="3">Deoxyribodipyrimidine photo-lyase</fullName>
        <ecNumber evidence="2">4.1.99.3</ecNumber>
    </recommendedName>
</protein>
<keyword evidence="12" id="KW-0456">Lyase</keyword>
<comment type="similarity">
    <text evidence="10">Belongs to the DNA photolyase family.</text>
</comment>
<evidence type="ECO:0000259" key="11">
    <source>
        <dbReference type="Pfam" id="PF03441"/>
    </source>
</evidence>
<name>A0A5J6SUG5_9BACI</name>
<dbReference type="SUPFAM" id="SSF48173">
    <property type="entry name" value="Cryptochrome/photolyase FAD-binding domain"/>
    <property type="match status" value="1"/>
</dbReference>
<comment type="cofactor">
    <cofactor evidence="1">
        <name>(6R)-5,10-methylene-5,6,7,8-tetrahydrofolate</name>
        <dbReference type="ChEBI" id="CHEBI:15636"/>
    </cofactor>
</comment>
<dbReference type="InterPro" id="IPR005101">
    <property type="entry name" value="Cryptochr/Photolyase_FAD-bd"/>
</dbReference>
<feature type="binding site" evidence="8">
    <location>
        <begin position="39"/>
        <end position="43"/>
    </location>
    <ligand>
        <name>FAD</name>
        <dbReference type="ChEBI" id="CHEBI:57692"/>
    </ligand>
</feature>
<dbReference type="FunFam" id="1.10.579.10:FF:000003">
    <property type="entry name" value="Deoxyribodipyrimidine photo-lyase"/>
    <property type="match status" value="1"/>
</dbReference>
<dbReference type="Gene3D" id="1.10.579.10">
    <property type="entry name" value="DNA Cyclobutane Dipyrimidine Photolyase, subunit A, domain 3"/>
    <property type="match status" value="1"/>
</dbReference>
<evidence type="ECO:0000256" key="2">
    <source>
        <dbReference type="ARBA" id="ARBA00013149"/>
    </source>
</evidence>
<evidence type="ECO:0000256" key="9">
    <source>
        <dbReference type="PIRSR" id="PIRSR602081-2"/>
    </source>
</evidence>
<feature type="site" description="Electron transfer via tryptophanyl radical" evidence="9">
    <location>
        <position position="105"/>
    </location>
</feature>
<accession>A0A5J6SUG5</accession>
<keyword evidence="13" id="KW-1185">Reference proteome</keyword>
<dbReference type="InterPro" id="IPR036134">
    <property type="entry name" value="Crypto/Photolyase_FAD-like_sf"/>
</dbReference>